<dbReference type="InterPro" id="IPR016842">
    <property type="entry name" value="UCP026546_HTH-CBS"/>
</dbReference>
<dbReference type="PIRSF" id="PIRSF026546">
    <property type="entry name" value="UCP026546_CBS_YqzB"/>
    <property type="match status" value="1"/>
</dbReference>
<dbReference type="Gene3D" id="3.10.580.10">
    <property type="entry name" value="CBS-domain"/>
    <property type="match status" value="1"/>
</dbReference>
<evidence type="ECO:0000259" key="6">
    <source>
        <dbReference type="PROSITE" id="PS51371"/>
    </source>
</evidence>
<dbReference type="InterPro" id="IPR000644">
    <property type="entry name" value="CBS_dom"/>
</dbReference>
<feature type="domain" description="CBS" evidence="6">
    <location>
        <begin position="147"/>
        <end position="212"/>
    </location>
</feature>
<keyword evidence="3" id="KW-0804">Transcription</keyword>
<comment type="caution">
    <text evidence="7">The sequence shown here is derived from an EMBL/GenBank/DDBJ whole genome shotgun (WGS) entry which is preliminary data.</text>
</comment>
<dbReference type="Proteomes" id="UP001314796">
    <property type="component" value="Unassembled WGS sequence"/>
</dbReference>
<evidence type="ECO:0000256" key="2">
    <source>
        <dbReference type="ARBA" id="ARBA00023015"/>
    </source>
</evidence>
<evidence type="ECO:0000313" key="8">
    <source>
        <dbReference type="Proteomes" id="UP001314796"/>
    </source>
</evidence>
<dbReference type="PANTHER" id="PTHR48108:SF32">
    <property type="entry name" value="TRANSCRIPTIONAL REPRESSOR CCPN"/>
    <property type="match status" value="1"/>
</dbReference>
<evidence type="ECO:0000256" key="4">
    <source>
        <dbReference type="PROSITE-ProRule" id="PRU00703"/>
    </source>
</evidence>
<dbReference type="InterPro" id="IPR046342">
    <property type="entry name" value="CBS_dom_sf"/>
</dbReference>
<name>A0ABS2NNY2_9FIRM</name>
<dbReference type="Pfam" id="PF08279">
    <property type="entry name" value="HTH_11"/>
    <property type="match status" value="1"/>
</dbReference>
<feature type="domain" description="HTH deoR-type" evidence="5">
    <location>
        <begin position="6"/>
        <end position="67"/>
    </location>
</feature>
<dbReference type="PANTHER" id="PTHR48108">
    <property type="entry name" value="CBS DOMAIN-CONTAINING PROTEIN CBSX2, CHLOROPLASTIC"/>
    <property type="match status" value="1"/>
</dbReference>
<dbReference type="PROSITE" id="PS51000">
    <property type="entry name" value="HTH_DEOR_2"/>
    <property type="match status" value="1"/>
</dbReference>
<dbReference type="SMART" id="SM00116">
    <property type="entry name" value="CBS"/>
    <property type="match status" value="2"/>
</dbReference>
<dbReference type="InterPro" id="IPR001034">
    <property type="entry name" value="DeoR_HTH"/>
</dbReference>
<dbReference type="InterPro" id="IPR051462">
    <property type="entry name" value="CBS_domain-containing"/>
</dbReference>
<evidence type="ECO:0000313" key="7">
    <source>
        <dbReference type="EMBL" id="MBM7614635.1"/>
    </source>
</evidence>
<dbReference type="Gene3D" id="1.10.10.10">
    <property type="entry name" value="Winged helix-like DNA-binding domain superfamily/Winged helix DNA-binding domain"/>
    <property type="match status" value="1"/>
</dbReference>
<evidence type="ECO:0000256" key="1">
    <source>
        <dbReference type="ARBA" id="ARBA00022737"/>
    </source>
</evidence>
<dbReference type="InterPro" id="IPR036388">
    <property type="entry name" value="WH-like_DNA-bd_sf"/>
</dbReference>
<dbReference type="SUPFAM" id="SSF46785">
    <property type="entry name" value="Winged helix' DNA-binding domain"/>
    <property type="match status" value="1"/>
</dbReference>
<evidence type="ECO:0000259" key="5">
    <source>
        <dbReference type="PROSITE" id="PS51000"/>
    </source>
</evidence>
<evidence type="ECO:0000256" key="3">
    <source>
        <dbReference type="ARBA" id="ARBA00023163"/>
    </source>
</evidence>
<dbReference type="PROSITE" id="PS51371">
    <property type="entry name" value="CBS"/>
    <property type="match status" value="2"/>
</dbReference>
<dbReference type="CDD" id="cd04617">
    <property type="entry name" value="CBS_pair_CcpN"/>
    <property type="match status" value="1"/>
</dbReference>
<dbReference type="EMBL" id="JAFBEE010000005">
    <property type="protein sequence ID" value="MBM7614635.1"/>
    <property type="molecule type" value="Genomic_DNA"/>
</dbReference>
<accession>A0ABS2NNY2</accession>
<keyword evidence="8" id="KW-1185">Reference proteome</keyword>
<reference evidence="7 8" key="1">
    <citation type="submission" date="2021-01" db="EMBL/GenBank/DDBJ databases">
        <title>Genomic Encyclopedia of Type Strains, Phase IV (KMG-IV): sequencing the most valuable type-strain genomes for metagenomic binning, comparative biology and taxonomic classification.</title>
        <authorList>
            <person name="Goeker M."/>
        </authorList>
    </citation>
    <scope>NUCLEOTIDE SEQUENCE [LARGE SCALE GENOMIC DNA]</scope>
    <source>
        <strain evidence="7 8">DSM 25890</strain>
    </source>
</reference>
<dbReference type="SUPFAM" id="SSF54631">
    <property type="entry name" value="CBS-domain pair"/>
    <property type="match status" value="1"/>
</dbReference>
<proteinExistence type="predicted"/>
<protein>
    <submittedName>
        <fullName evidence="7">CBS domain-containing protein</fullName>
    </submittedName>
</protein>
<feature type="domain" description="CBS" evidence="6">
    <location>
        <begin position="83"/>
        <end position="138"/>
    </location>
</feature>
<keyword evidence="4" id="KW-0129">CBS domain</keyword>
<keyword evidence="1" id="KW-0677">Repeat</keyword>
<dbReference type="Pfam" id="PF00571">
    <property type="entry name" value="CBS"/>
    <property type="match status" value="2"/>
</dbReference>
<sequence>MINIELSKRQQQIIEIVKEQEPITSEQIAKLLNVTRATLRPDLAILTMSGILDARPKVGYFYSGKSEANLFTQQIKNVKVSDIMSVPSIVSEETPVYEAIVTLFLEDVGTIFVVSKGSLVGVVSRKDFLKSAIGGIDINKVPVGMIMTRKPNIITVMGDENALHAAVKIIEHEVDSLPVVEKTMVEDKEHLKVVGKVSKSNITKLFVELCKD</sequence>
<dbReference type="RefSeq" id="WP_204401031.1">
    <property type="nucleotide sequence ID" value="NZ_JAFBEE010000005.1"/>
</dbReference>
<gene>
    <name evidence="7" type="ORF">JOC73_001147</name>
</gene>
<dbReference type="InterPro" id="IPR013196">
    <property type="entry name" value="HTH_11"/>
</dbReference>
<dbReference type="SMART" id="SM00420">
    <property type="entry name" value="HTH_DEOR"/>
    <property type="match status" value="1"/>
</dbReference>
<dbReference type="InterPro" id="IPR036390">
    <property type="entry name" value="WH_DNA-bd_sf"/>
</dbReference>
<organism evidence="7 8">
    <name type="scientific">Alkaliphilus hydrothermalis</name>
    <dbReference type="NCBI Taxonomy" id="1482730"/>
    <lineage>
        <taxon>Bacteria</taxon>
        <taxon>Bacillati</taxon>
        <taxon>Bacillota</taxon>
        <taxon>Clostridia</taxon>
        <taxon>Peptostreptococcales</taxon>
        <taxon>Natronincolaceae</taxon>
        <taxon>Alkaliphilus</taxon>
    </lineage>
</organism>
<keyword evidence="2" id="KW-0805">Transcription regulation</keyword>